<protein>
    <submittedName>
        <fullName evidence="3">Transcriptional regulator</fullName>
    </submittedName>
</protein>
<dbReference type="InterPro" id="IPR010982">
    <property type="entry name" value="Lambda_DNA-bd_dom_sf"/>
</dbReference>
<dbReference type="SMART" id="SM00530">
    <property type="entry name" value="HTH_XRE"/>
    <property type="match status" value="1"/>
</dbReference>
<sequence>MTEDEQDQEHESAGVRLAREIRRLRDQAGLSQPQLAKRIGYTRQYVSLAERADHNLPSAEIVRALDDALGAGGTLIALRDQGKREQKQLRRESAAKQAHGQPTSFMSTGQGPNVPVVAGFDGSRLLDGLRLDSPPRRRVGRAEVEQVKLMTGALAASENLYGGGMAGEAGMAHLRWACRVLEAQSDSAITPSLFEAVGNLAEVVAFSAFDVGDHPVAARCFRIALWCAEQGGSWELRAATLTDMARHALYLGDLDEALSLVEFAQVRGDRLTATARAVTAVVRARVLAMLGRHDEAAAEVGRADAHFAERQAATDPPWLLYYDEAEHAGSSARALLPVAVARTRQGEAAERLGAAIRLHSDAYPRSRAFSTTRLATLHMIAGDPHEAAVLGQRAVTDAARLQSRRMSQELHTLMRASQRHLSIPEVADLSRSLAAAAADV</sequence>
<dbReference type="Gene3D" id="1.10.260.40">
    <property type="entry name" value="lambda repressor-like DNA-binding domains"/>
    <property type="match status" value="1"/>
</dbReference>
<dbReference type="Proteomes" id="UP000639606">
    <property type="component" value="Unassembled WGS sequence"/>
</dbReference>
<dbReference type="SUPFAM" id="SSF47413">
    <property type="entry name" value="lambda repressor-like DNA-binding domains"/>
    <property type="match status" value="1"/>
</dbReference>
<dbReference type="GO" id="GO:0003677">
    <property type="term" value="F:DNA binding"/>
    <property type="evidence" value="ECO:0007669"/>
    <property type="project" value="InterPro"/>
</dbReference>
<dbReference type="PROSITE" id="PS50943">
    <property type="entry name" value="HTH_CROC1"/>
    <property type="match status" value="1"/>
</dbReference>
<dbReference type="InterPro" id="IPR011990">
    <property type="entry name" value="TPR-like_helical_dom_sf"/>
</dbReference>
<comment type="caution">
    <text evidence="3">The sequence shown here is derived from an EMBL/GenBank/DDBJ whole genome shotgun (WGS) entry which is preliminary data.</text>
</comment>
<feature type="domain" description="HTH cro/C1-type" evidence="2">
    <location>
        <begin position="21"/>
        <end position="75"/>
    </location>
</feature>
<proteinExistence type="predicted"/>
<dbReference type="CDD" id="cd00093">
    <property type="entry name" value="HTH_XRE"/>
    <property type="match status" value="1"/>
</dbReference>
<dbReference type="Pfam" id="PF13560">
    <property type="entry name" value="HTH_31"/>
    <property type="match status" value="1"/>
</dbReference>
<reference evidence="3" key="2">
    <citation type="submission" date="2020-09" db="EMBL/GenBank/DDBJ databases">
        <authorList>
            <person name="Sun Q."/>
            <person name="Ohkuma M."/>
        </authorList>
    </citation>
    <scope>NUCLEOTIDE SEQUENCE</scope>
    <source>
        <strain evidence="3">JCM 3313</strain>
    </source>
</reference>
<feature type="compositionally biased region" description="Polar residues" evidence="1">
    <location>
        <begin position="100"/>
        <end position="111"/>
    </location>
</feature>
<dbReference type="RefSeq" id="WP_189225994.1">
    <property type="nucleotide sequence ID" value="NZ_BMRG01000013.1"/>
</dbReference>
<keyword evidence="4" id="KW-1185">Reference proteome</keyword>
<name>A0A918AQC6_9PSEU</name>
<feature type="region of interest" description="Disordered" evidence="1">
    <location>
        <begin position="81"/>
        <end position="113"/>
    </location>
</feature>
<organism evidence="3 4">
    <name type="scientific">Saccharothrix coeruleofusca</name>
    <dbReference type="NCBI Taxonomy" id="33919"/>
    <lineage>
        <taxon>Bacteria</taxon>
        <taxon>Bacillati</taxon>
        <taxon>Actinomycetota</taxon>
        <taxon>Actinomycetes</taxon>
        <taxon>Pseudonocardiales</taxon>
        <taxon>Pseudonocardiaceae</taxon>
        <taxon>Saccharothrix</taxon>
    </lineage>
</organism>
<evidence type="ECO:0000313" key="3">
    <source>
        <dbReference type="EMBL" id="GGP72755.1"/>
    </source>
</evidence>
<evidence type="ECO:0000256" key="1">
    <source>
        <dbReference type="SAM" id="MobiDB-lite"/>
    </source>
</evidence>
<dbReference type="EMBL" id="BMRG01000013">
    <property type="protein sequence ID" value="GGP72755.1"/>
    <property type="molecule type" value="Genomic_DNA"/>
</dbReference>
<gene>
    <name evidence="3" type="ORF">GCM10010185_52650</name>
</gene>
<feature type="compositionally biased region" description="Basic and acidic residues" evidence="1">
    <location>
        <begin position="81"/>
        <end position="94"/>
    </location>
</feature>
<dbReference type="InterPro" id="IPR001387">
    <property type="entry name" value="Cro/C1-type_HTH"/>
</dbReference>
<evidence type="ECO:0000313" key="4">
    <source>
        <dbReference type="Proteomes" id="UP000639606"/>
    </source>
</evidence>
<accession>A0A918AQC6</accession>
<dbReference type="SUPFAM" id="SSF48452">
    <property type="entry name" value="TPR-like"/>
    <property type="match status" value="1"/>
</dbReference>
<dbReference type="AlphaFoldDB" id="A0A918AQC6"/>
<reference evidence="3" key="1">
    <citation type="journal article" date="2014" name="Int. J. Syst. Evol. Microbiol.">
        <title>Complete genome sequence of Corynebacterium casei LMG S-19264T (=DSM 44701T), isolated from a smear-ripened cheese.</title>
        <authorList>
            <consortium name="US DOE Joint Genome Institute (JGI-PGF)"/>
            <person name="Walter F."/>
            <person name="Albersmeier A."/>
            <person name="Kalinowski J."/>
            <person name="Ruckert C."/>
        </authorList>
    </citation>
    <scope>NUCLEOTIDE SEQUENCE</scope>
    <source>
        <strain evidence="3">JCM 3313</strain>
    </source>
</reference>
<evidence type="ECO:0000259" key="2">
    <source>
        <dbReference type="PROSITE" id="PS50943"/>
    </source>
</evidence>